<name>C7NF08_KYTSD</name>
<feature type="transmembrane region" description="Helical" evidence="2">
    <location>
        <begin position="142"/>
        <end position="162"/>
    </location>
</feature>
<protein>
    <submittedName>
        <fullName evidence="3">Uncharacterized protein</fullName>
    </submittedName>
</protein>
<proteinExistence type="predicted"/>
<evidence type="ECO:0000313" key="3">
    <source>
        <dbReference type="EMBL" id="ACV05832.1"/>
    </source>
</evidence>
<feature type="transmembrane region" description="Helical" evidence="2">
    <location>
        <begin position="323"/>
        <end position="346"/>
    </location>
</feature>
<feature type="transmembrane region" description="Helical" evidence="2">
    <location>
        <begin position="224"/>
        <end position="244"/>
    </location>
</feature>
<feature type="transmembrane region" description="Helical" evidence="2">
    <location>
        <begin position="101"/>
        <end position="122"/>
    </location>
</feature>
<dbReference type="TCDB" id="9.B.226.1.1">
    <property type="family name" value="the uncharacterized 9 or 10 tms protein (u-tmp1) family"/>
</dbReference>
<feature type="transmembrane region" description="Helical" evidence="2">
    <location>
        <begin position="35"/>
        <end position="58"/>
    </location>
</feature>
<keyword evidence="2" id="KW-0812">Transmembrane</keyword>
<feature type="compositionally biased region" description="Low complexity" evidence="1">
    <location>
        <begin position="1"/>
        <end position="10"/>
    </location>
</feature>
<evidence type="ECO:0000313" key="4">
    <source>
        <dbReference type="Proteomes" id="UP000006666"/>
    </source>
</evidence>
<reference evidence="3 4" key="1">
    <citation type="journal article" date="2009" name="Stand. Genomic Sci.">
        <title>Complete genome sequence of Kytococcus sedentarius type strain (541).</title>
        <authorList>
            <person name="Sims D."/>
            <person name="Brettin T."/>
            <person name="Detter J.C."/>
            <person name="Han C."/>
            <person name="Lapidus A."/>
            <person name="Copeland A."/>
            <person name="Glavina Del Rio T."/>
            <person name="Nolan M."/>
            <person name="Chen F."/>
            <person name="Lucas S."/>
            <person name="Tice H."/>
            <person name="Cheng J.F."/>
            <person name="Bruce D."/>
            <person name="Goodwin L."/>
            <person name="Pitluck S."/>
            <person name="Ovchinnikova G."/>
            <person name="Pati A."/>
            <person name="Ivanova N."/>
            <person name="Mavrommatis K."/>
            <person name="Chen A."/>
            <person name="Palaniappan K."/>
            <person name="D'haeseleer P."/>
            <person name="Chain P."/>
            <person name="Bristow J."/>
            <person name="Eisen J.A."/>
            <person name="Markowitz V."/>
            <person name="Hugenholtz P."/>
            <person name="Schneider S."/>
            <person name="Goker M."/>
            <person name="Pukall R."/>
            <person name="Kyrpides N.C."/>
            <person name="Klenk H.P."/>
        </authorList>
    </citation>
    <scope>NUCLEOTIDE SEQUENCE [LARGE SCALE GENOMIC DNA]</scope>
    <source>
        <strain evidence="4">ATCC 14392 / DSM 20547 / JCM 11482 / CCUG 33030 / NBRC 15357 / NCTC 11040 / CCM 314 / 541</strain>
    </source>
</reference>
<dbReference type="KEGG" id="kse:Ksed_07760"/>
<organism evidence="3 4">
    <name type="scientific">Kytococcus sedentarius (strain ATCC 14392 / DSM 20547 / JCM 11482 / CCUG 33030 / NBRC 15357 / NCTC 11040 / CCM 314 / 541)</name>
    <name type="common">Micrococcus sedentarius</name>
    <dbReference type="NCBI Taxonomy" id="478801"/>
    <lineage>
        <taxon>Bacteria</taxon>
        <taxon>Bacillati</taxon>
        <taxon>Actinomycetota</taxon>
        <taxon>Actinomycetes</taxon>
        <taxon>Micrococcales</taxon>
        <taxon>Kytococcaceae</taxon>
        <taxon>Kytococcus</taxon>
    </lineage>
</organism>
<gene>
    <name evidence="3" type="ordered locus">Ksed_07760</name>
</gene>
<feature type="transmembrane region" description="Helical" evidence="2">
    <location>
        <begin position="358"/>
        <end position="377"/>
    </location>
</feature>
<feature type="transmembrane region" description="Helical" evidence="2">
    <location>
        <begin position="174"/>
        <end position="194"/>
    </location>
</feature>
<keyword evidence="4" id="KW-1185">Reference proteome</keyword>
<dbReference type="HOGENOM" id="CLU_646873_0_0_11"/>
<dbReference type="RefSeq" id="WP_012802247.1">
    <property type="nucleotide sequence ID" value="NC_013169.1"/>
</dbReference>
<dbReference type="InterPro" id="IPR045931">
    <property type="entry name" value="DUF6350"/>
</dbReference>
<dbReference type="STRING" id="478801.Ksed_07760"/>
<sequence length="424" mass="42036">MPTSSTTVRTPARDRTPARAPAGRSWGASALTAGAGWGVLATLVAHALLAGLAFAAWVSAPSPTLSAAQAGREGVRLTQLAQGARLELGDPLAVAGEVTRWSLVGGPTLVTLAWSAALFWALRRLVRGLFMDPDLPGSVPAAAVGGGVAGAVATSLALGLAVGALPEGGGFVRWVVLMTCTAALACALGALAGAPPRRVDGWFSDWPGHAGEVLQDAVGPALRAAAALAVAGLVGVVAVVALGFDQVVAVHRALAPGSLGSVVLVLAQLGWLPTLVVWAVAWGSGAGLAVGDAGASPHQVPEVTLPAVPVLGAVPDAGPLPPAWWLVLLVGVGVGALLPGAVRGRLAEFVEVASWTDVVWRCLAASALVGAAVWFLGHHATTGVAPGPLAAVGPSPWSGPAVAGQLALGAGLRLGVERLLSRPA</sequence>
<keyword evidence="2" id="KW-0472">Membrane</keyword>
<feature type="region of interest" description="Disordered" evidence="1">
    <location>
        <begin position="1"/>
        <end position="24"/>
    </location>
</feature>
<feature type="transmembrane region" description="Helical" evidence="2">
    <location>
        <begin position="256"/>
        <end position="281"/>
    </location>
</feature>
<accession>C7NF08</accession>
<evidence type="ECO:0000256" key="2">
    <source>
        <dbReference type="SAM" id="Phobius"/>
    </source>
</evidence>
<keyword evidence="2" id="KW-1133">Transmembrane helix</keyword>
<dbReference type="Proteomes" id="UP000006666">
    <property type="component" value="Chromosome"/>
</dbReference>
<dbReference type="AlphaFoldDB" id="C7NF08"/>
<dbReference type="eggNOG" id="ENOG5033EIZ">
    <property type="taxonomic scope" value="Bacteria"/>
</dbReference>
<evidence type="ECO:0000256" key="1">
    <source>
        <dbReference type="SAM" id="MobiDB-lite"/>
    </source>
</evidence>
<dbReference type="EMBL" id="CP001686">
    <property type="protein sequence ID" value="ACV05832.1"/>
    <property type="molecule type" value="Genomic_DNA"/>
</dbReference>
<dbReference type="Pfam" id="PF19877">
    <property type="entry name" value="DUF6350"/>
    <property type="match status" value="1"/>
</dbReference>